<dbReference type="AlphaFoldDB" id="A0A516KD71"/>
<name>A0A516KD71_9BACI</name>
<evidence type="ECO:0000313" key="2">
    <source>
        <dbReference type="Proteomes" id="UP000315215"/>
    </source>
</evidence>
<sequence>MFESLSDEKLVDAYKKAIELKLNDEFIYLLHQAILERGIE</sequence>
<dbReference type="EMBL" id="CP041666">
    <property type="protein sequence ID" value="QDP39320.1"/>
    <property type="molecule type" value="Genomic_DNA"/>
</dbReference>
<proteinExistence type="predicted"/>
<dbReference type="InterPro" id="IPR015064">
    <property type="entry name" value="Sda"/>
</dbReference>
<accession>A0A516KD71</accession>
<dbReference type="OrthoDB" id="2933732at2"/>
<protein>
    <submittedName>
        <fullName evidence="1">Sporulation histidine kinase inhibitor Sda</fullName>
    </submittedName>
</protein>
<organism evidence="1 2">
    <name type="scientific">Radiobacillus deserti</name>
    <dbReference type="NCBI Taxonomy" id="2594883"/>
    <lineage>
        <taxon>Bacteria</taxon>
        <taxon>Bacillati</taxon>
        <taxon>Bacillota</taxon>
        <taxon>Bacilli</taxon>
        <taxon>Bacillales</taxon>
        <taxon>Bacillaceae</taxon>
        <taxon>Radiobacillus</taxon>
    </lineage>
</organism>
<reference evidence="1 2" key="1">
    <citation type="submission" date="2019-07" db="EMBL/GenBank/DDBJ databases">
        <authorList>
            <person name="Li J."/>
        </authorList>
    </citation>
    <scope>NUCLEOTIDE SEQUENCE [LARGE SCALE GENOMIC DNA]</scope>
    <source>
        <strain evidence="1 2">TKL69</strain>
    </source>
</reference>
<dbReference type="Proteomes" id="UP000315215">
    <property type="component" value="Chromosome"/>
</dbReference>
<gene>
    <name evidence="1" type="ORF">FN924_03405</name>
</gene>
<keyword evidence="2" id="KW-1185">Reference proteome</keyword>
<dbReference type="RefSeq" id="WP_143892070.1">
    <property type="nucleotide sequence ID" value="NZ_CP041666.1"/>
</dbReference>
<dbReference type="SUPFAM" id="SSF100985">
    <property type="entry name" value="Sporulation inhibitor Sda"/>
    <property type="match status" value="1"/>
</dbReference>
<dbReference type="Gene3D" id="1.10.287.1100">
    <property type="entry name" value="Sporulation inhibitor A"/>
    <property type="match status" value="1"/>
</dbReference>
<dbReference type="Pfam" id="PF08970">
    <property type="entry name" value="Sda"/>
    <property type="match status" value="1"/>
</dbReference>
<dbReference type="InterPro" id="IPR036916">
    <property type="entry name" value="Sda_sf"/>
</dbReference>
<dbReference type="KEGG" id="aqt:FN924_03405"/>
<evidence type="ECO:0000313" key="1">
    <source>
        <dbReference type="EMBL" id="QDP39320.1"/>
    </source>
</evidence>